<proteinExistence type="predicted"/>
<evidence type="ECO:0000313" key="4">
    <source>
        <dbReference type="EMBL" id="KAK9927728.1"/>
    </source>
</evidence>
<dbReference type="GO" id="GO:0003684">
    <property type="term" value="F:damaged DNA binding"/>
    <property type="evidence" value="ECO:0007669"/>
    <property type="project" value="TreeGrafter"/>
</dbReference>
<dbReference type="Proteomes" id="UP001457282">
    <property type="component" value="Unassembled WGS sequence"/>
</dbReference>
<keyword evidence="2" id="KW-0378">Hydrolase</keyword>
<dbReference type="GO" id="GO:0000724">
    <property type="term" value="P:double-strand break repair via homologous recombination"/>
    <property type="evidence" value="ECO:0007669"/>
    <property type="project" value="TreeGrafter"/>
</dbReference>
<dbReference type="GO" id="GO:0003697">
    <property type="term" value="F:single-stranded DNA binding"/>
    <property type="evidence" value="ECO:0007669"/>
    <property type="project" value="TreeGrafter"/>
</dbReference>
<name>A0AAW1WSU4_RUBAR</name>
<comment type="caution">
    <text evidence="4">The sequence shown here is derived from an EMBL/GenBank/DDBJ whole genome shotgun (WGS) entry which is preliminary data.</text>
</comment>
<keyword evidence="3" id="KW-0234">DNA repair</keyword>
<dbReference type="PANTHER" id="PTHR10150">
    <property type="entry name" value="DNA REPAIR ENDONUCLEASE XPF"/>
    <property type="match status" value="1"/>
</dbReference>
<protein>
    <submittedName>
        <fullName evidence="4">Uncharacterized protein</fullName>
    </submittedName>
</protein>
<dbReference type="AlphaFoldDB" id="A0AAW1WSU4"/>
<gene>
    <name evidence="4" type="ORF">M0R45_024897</name>
</gene>
<evidence type="ECO:0000256" key="1">
    <source>
        <dbReference type="ARBA" id="ARBA00022763"/>
    </source>
</evidence>
<dbReference type="GO" id="GO:0000014">
    <property type="term" value="F:single-stranded DNA endodeoxyribonuclease activity"/>
    <property type="evidence" value="ECO:0007669"/>
    <property type="project" value="TreeGrafter"/>
</dbReference>
<dbReference type="EMBL" id="JBEDUW010000005">
    <property type="protein sequence ID" value="KAK9927728.1"/>
    <property type="molecule type" value="Genomic_DNA"/>
</dbReference>
<keyword evidence="5" id="KW-1185">Reference proteome</keyword>
<evidence type="ECO:0000313" key="5">
    <source>
        <dbReference type="Proteomes" id="UP001457282"/>
    </source>
</evidence>
<organism evidence="4 5">
    <name type="scientific">Rubus argutus</name>
    <name type="common">Southern blackberry</name>
    <dbReference type="NCBI Taxonomy" id="59490"/>
    <lineage>
        <taxon>Eukaryota</taxon>
        <taxon>Viridiplantae</taxon>
        <taxon>Streptophyta</taxon>
        <taxon>Embryophyta</taxon>
        <taxon>Tracheophyta</taxon>
        <taxon>Spermatophyta</taxon>
        <taxon>Magnoliopsida</taxon>
        <taxon>eudicotyledons</taxon>
        <taxon>Gunneridae</taxon>
        <taxon>Pentapetalae</taxon>
        <taxon>rosids</taxon>
        <taxon>fabids</taxon>
        <taxon>Rosales</taxon>
        <taxon>Rosaceae</taxon>
        <taxon>Rosoideae</taxon>
        <taxon>Rosoideae incertae sedis</taxon>
        <taxon>Rubus</taxon>
    </lineage>
</organism>
<keyword evidence="1" id="KW-0227">DNA damage</keyword>
<accession>A0AAW1WSU4</accession>
<evidence type="ECO:0000256" key="2">
    <source>
        <dbReference type="ARBA" id="ARBA00022801"/>
    </source>
</evidence>
<evidence type="ECO:0000256" key="3">
    <source>
        <dbReference type="ARBA" id="ARBA00023204"/>
    </source>
</evidence>
<dbReference type="GO" id="GO:1901255">
    <property type="term" value="P:nucleotide-excision repair involved in interstrand cross-link repair"/>
    <property type="evidence" value="ECO:0007669"/>
    <property type="project" value="TreeGrafter"/>
</dbReference>
<reference evidence="4 5" key="1">
    <citation type="journal article" date="2023" name="G3 (Bethesda)">
        <title>A chromosome-length genome assembly and annotation of blackberry (Rubus argutus, cv. 'Hillquist').</title>
        <authorList>
            <person name="Bruna T."/>
            <person name="Aryal R."/>
            <person name="Dudchenko O."/>
            <person name="Sargent D.J."/>
            <person name="Mead D."/>
            <person name="Buti M."/>
            <person name="Cavallini A."/>
            <person name="Hytonen T."/>
            <person name="Andres J."/>
            <person name="Pham M."/>
            <person name="Weisz D."/>
            <person name="Mascagni F."/>
            <person name="Usai G."/>
            <person name="Natali L."/>
            <person name="Bassil N."/>
            <person name="Fernandez G.E."/>
            <person name="Lomsadze A."/>
            <person name="Armour M."/>
            <person name="Olukolu B."/>
            <person name="Poorten T."/>
            <person name="Britton C."/>
            <person name="Davik J."/>
            <person name="Ashrafi H."/>
            <person name="Aiden E.L."/>
            <person name="Borodovsky M."/>
            <person name="Worthington M."/>
        </authorList>
    </citation>
    <scope>NUCLEOTIDE SEQUENCE [LARGE SCALE GENOMIC DNA]</scope>
    <source>
        <strain evidence="4">PI 553951</strain>
    </source>
</reference>
<sequence length="189" mass="20947">MVQFHEHIISDLLDDPPNGTGLVILSSGLSLPKLISSLLLLHTSSQGTLLILSPHSPSFKSQLLHHFPPNPIPEITADLPANHRNSLYSSGNVFFITPRILIVDLLTSRIPTSQIAGLVIPAVHSLTETSTEAFNRPDFPRAQQNGVRSRVFGQTPRHGLWVRQDGEDDEVFIFEEIAYLAEVSRRGFQ</sequence>
<dbReference type="GO" id="GO:0000110">
    <property type="term" value="C:nucleotide-excision repair factor 1 complex"/>
    <property type="evidence" value="ECO:0007669"/>
    <property type="project" value="TreeGrafter"/>
</dbReference>
<dbReference type="GO" id="GO:0000712">
    <property type="term" value="P:resolution of meiotic recombination intermediates"/>
    <property type="evidence" value="ECO:0007669"/>
    <property type="project" value="TreeGrafter"/>
</dbReference>
<dbReference type="PANTHER" id="PTHR10150:SF0">
    <property type="entry name" value="DNA REPAIR ENDONUCLEASE XPF"/>
    <property type="match status" value="1"/>
</dbReference>